<accession>A0A837D5A2</accession>
<dbReference type="InterPro" id="IPR007372">
    <property type="entry name" value="Lipid/polyisoprenoid-bd_YceI"/>
</dbReference>
<comment type="caution">
    <text evidence="3">The sequence shown here is derived from an EMBL/GenBank/DDBJ whole genome shotgun (WGS) entry which is preliminary data.</text>
</comment>
<dbReference type="RefSeq" id="WP_015785844.1">
    <property type="nucleotide sequence ID" value="NZ_CALJZO010000120.1"/>
</dbReference>
<name>A0A837D5A2_9PSEU</name>
<dbReference type="PANTHER" id="PTHR34406">
    <property type="entry name" value="PROTEIN YCEI"/>
    <property type="match status" value="1"/>
</dbReference>
<proteinExistence type="inferred from homology"/>
<dbReference type="SUPFAM" id="SSF101874">
    <property type="entry name" value="YceI-like"/>
    <property type="match status" value="1"/>
</dbReference>
<evidence type="ECO:0000313" key="3">
    <source>
        <dbReference type="EMBL" id="KHF42672.1"/>
    </source>
</evidence>
<dbReference type="SMART" id="SM00867">
    <property type="entry name" value="YceI"/>
    <property type="match status" value="1"/>
</dbReference>
<protein>
    <recommendedName>
        <fullName evidence="2">Lipid/polyisoprenoid-binding YceI-like domain-containing protein</fullName>
    </recommendedName>
</protein>
<evidence type="ECO:0000313" key="4">
    <source>
        <dbReference type="Proteomes" id="UP000030848"/>
    </source>
</evidence>
<sequence length="182" mass="19316">MTSTTTAVPGYLTGTWAIDPVHSSVSFSVRHLGVSKVRGKFTEVEGEITTAENILDSSVTATIKAASIDTSNEQRDEHVRGADFLDVENHPTLSFRSTGIRADGDDYLIDGELTLHGVTKPVTLTAELGGFGDGQAEGSKVLGVSARTEINRSDFGVGENVPSAVVGEKITIELDIEALRQN</sequence>
<comment type="similarity">
    <text evidence="1">Belongs to the UPF0312 family.</text>
</comment>
<organism evidence="3 4">
    <name type="scientific">Saccharomonospora viridis</name>
    <dbReference type="NCBI Taxonomy" id="1852"/>
    <lineage>
        <taxon>Bacteria</taxon>
        <taxon>Bacillati</taxon>
        <taxon>Actinomycetota</taxon>
        <taxon>Actinomycetes</taxon>
        <taxon>Pseudonocardiales</taxon>
        <taxon>Pseudonocardiaceae</taxon>
        <taxon>Saccharomonospora</taxon>
    </lineage>
</organism>
<dbReference type="Proteomes" id="UP000030848">
    <property type="component" value="Unassembled WGS sequence"/>
</dbReference>
<dbReference type="Pfam" id="PF04264">
    <property type="entry name" value="YceI"/>
    <property type="match status" value="1"/>
</dbReference>
<dbReference type="AlphaFoldDB" id="A0A837D5A2"/>
<dbReference type="OMA" id="HPMVKKQ"/>
<reference evidence="3 4" key="1">
    <citation type="submission" date="2014-10" db="EMBL/GenBank/DDBJ databases">
        <title>Genome sequence of Micropolyspora internatus JCM3315.</title>
        <authorList>
            <person name="Shin S.-K."/>
            <person name="Yi H."/>
        </authorList>
    </citation>
    <scope>NUCLEOTIDE SEQUENCE [LARGE SCALE GENOMIC DNA]</scope>
    <source>
        <strain evidence="3 4">JCM 3315</strain>
    </source>
</reference>
<dbReference type="OrthoDB" id="9811006at2"/>
<feature type="domain" description="Lipid/polyisoprenoid-binding YceI-like" evidence="2">
    <location>
        <begin position="15"/>
        <end position="179"/>
    </location>
</feature>
<evidence type="ECO:0000259" key="2">
    <source>
        <dbReference type="SMART" id="SM00867"/>
    </source>
</evidence>
<dbReference type="Gene3D" id="2.40.128.110">
    <property type="entry name" value="Lipid/polyisoprenoid-binding, YceI-like"/>
    <property type="match status" value="1"/>
</dbReference>
<dbReference type="InterPro" id="IPR036761">
    <property type="entry name" value="TTHA0802/YceI-like_sf"/>
</dbReference>
<evidence type="ECO:0000256" key="1">
    <source>
        <dbReference type="ARBA" id="ARBA00008812"/>
    </source>
</evidence>
<gene>
    <name evidence="3" type="ORF">MINT15_28740</name>
</gene>
<dbReference type="EMBL" id="JRZE01000006">
    <property type="protein sequence ID" value="KHF42672.1"/>
    <property type="molecule type" value="Genomic_DNA"/>
</dbReference>
<dbReference type="PANTHER" id="PTHR34406:SF1">
    <property type="entry name" value="PROTEIN YCEI"/>
    <property type="match status" value="1"/>
</dbReference>